<dbReference type="PANTHER" id="PTHR46566:SF2">
    <property type="entry name" value="ATP-DEPENDENT 6-PHOSPHOFRUCTOKINASE ISOZYME 2"/>
    <property type="match status" value="1"/>
</dbReference>
<dbReference type="PIRSF" id="PIRSF000535">
    <property type="entry name" value="1PFK/6PFK/LacC"/>
    <property type="match status" value="1"/>
</dbReference>
<dbReference type="EMBL" id="FONH01000003">
    <property type="protein sequence ID" value="SFE60785.1"/>
    <property type="molecule type" value="Genomic_DNA"/>
</dbReference>
<dbReference type="Gene3D" id="3.40.1190.20">
    <property type="match status" value="1"/>
</dbReference>
<keyword evidence="3" id="KW-0547">Nucleotide-binding</keyword>
<dbReference type="GO" id="GO:0005829">
    <property type="term" value="C:cytosol"/>
    <property type="evidence" value="ECO:0007669"/>
    <property type="project" value="TreeGrafter"/>
</dbReference>
<dbReference type="PANTHER" id="PTHR46566">
    <property type="entry name" value="1-PHOSPHOFRUCTOKINASE-RELATED"/>
    <property type="match status" value="1"/>
</dbReference>
<name>A0A1I2BXU4_9GAMM</name>
<dbReference type="GO" id="GO:0008443">
    <property type="term" value="F:phosphofructokinase activity"/>
    <property type="evidence" value="ECO:0007669"/>
    <property type="project" value="TreeGrafter"/>
</dbReference>
<dbReference type="AlphaFoldDB" id="A0A1I2BXU4"/>
<dbReference type="Pfam" id="PF00294">
    <property type="entry name" value="PfkB"/>
    <property type="match status" value="1"/>
</dbReference>
<dbReference type="SUPFAM" id="SSF53613">
    <property type="entry name" value="Ribokinase-like"/>
    <property type="match status" value="1"/>
</dbReference>
<comment type="similarity">
    <text evidence="1 6">Belongs to the carbohydrate kinase PfkB family.</text>
</comment>
<feature type="domain" description="Carbohydrate kinase PfkB" evidence="7">
    <location>
        <begin position="11"/>
        <end position="289"/>
    </location>
</feature>
<keyword evidence="5" id="KW-0067">ATP-binding</keyword>
<evidence type="ECO:0000256" key="4">
    <source>
        <dbReference type="ARBA" id="ARBA00022777"/>
    </source>
</evidence>
<dbReference type="InterPro" id="IPR017583">
    <property type="entry name" value="Tagatose/fructose_Pkinase"/>
</dbReference>
<dbReference type="RefSeq" id="WP_026636059.1">
    <property type="nucleotide sequence ID" value="NZ_FONH01000003.1"/>
</dbReference>
<dbReference type="CDD" id="cd01164">
    <property type="entry name" value="FruK_PfkB_like"/>
    <property type="match status" value="1"/>
</dbReference>
<keyword evidence="4 8" id="KW-0418">Kinase</keyword>
<dbReference type="NCBIfam" id="TIGR03168">
    <property type="entry name" value="1-PFK"/>
    <property type="match status" value="1"/>
</dbReference>
<evidence type="ECO:0000256" key="6">
    <source>
        <dbReference type="PIRNR" id="PIRNR000535"/>
    </source>
</evidence>
<dbReference type="GO" id="GO:0005524">
    <property type="term" value="F:ATP binding"/>
    <property type="evidence" value="ECO:0007669"/>
    <property type="project" value="UniProtKB-KW"/>
</dbReference>
<dbReference type="InterPro" id="IPR029056">
    <property type="entry name" value="Ribokinase-like"/>
</dbReference>
<evidence type="ECO:0000313" key="8">
    <source>
        <dbReference type="EMBL" id="SFE60785.1"/>
    </source>
</evidence>
<evidence type="ECO:0000256" key="1">
    <source>
        <dbReference type="ARBA" id="ARBA00010688"/>
    </source>
</evidence>
<evidence type="ECO:0000256" key="2">
    <source>
        <dbReference type="ARBA" id="ARBA00022679"/>
    </source>
</evidence>
<gene>
    <name evidence="8" type="ORF">SAMN02799615_01292</name>
</gene>
<reference evidence="9" key="1">
    <citation type="submission" date="2016-10" db="EMBL/GenBank/DDBJ databases">
        <authorList>
            <person name="Varghese N."/>
            <person name="Submissions S."/>
        </authorList>
    </citation>
    <scope>NUCLEOTIDE SEQUENCE [LARGE SCALE GENOMIC DNA]</scope>
    <source>
        <strain evidence="9">UNC178MFTsu3.1</strain>
    </source>
</reference>
<evidence type="ECO:0000256" key="3">
    <source>
        <dbReference type="ARBA" id="ARBA00022741"/>
    </source>
</evidence>
<protein>
    <recommendedName>
        <fullName evidence="6">Phosphofructokinase</fullName>
    </recommendedName>
</protein>
<organism evidence="8 9">
    <name type="scientific">Dyella marensis</name>
    <dbReference type="NCBI Taxonomy" id="500610"/>
    <lineage>
        <taxon>Bacteria</taxon>
        <taxon>Pseudomonadati</taxon>
        <taxon>Pseudomonadota</taxon>
        <taxon>Gammaproteobacteria</taxon>
        <taxon>Lysobacterales</taxon>
        <taxon>Rhodanobacteraceae</taxon>
        <taxon>Dyella</taxon>
    </lineage>
</organism>
<dbReference type="STRING" id="500610.SAMN02799615_01292"/>
<evidence type="ECO:0000259" key="7">
    <source>
        <dbReference type="Pfam" id="PF00294"/>
    </source>
</evidence>
<accession>A0A1I2BXU4</accession>
<keyword evidence="2 6" id="KW-0808">Transferase</keyword>
<sequence length="310" mass="32570">MITVAGFNTAIDRLYTLDALEPGAVQRAANVQAYPGGKGLHVAQTIAALGEPVQLVGLTDVFHRNLIARRMSERGVLFHGVEIAGELRHCLALRERDGRMTEVLDPGPLLPPRAQQQLLDTLWRCVEDTDAMVLSGSLPRGFEADTYAALLRQIAPRGLPCLVDASGEALRLAADAGAFLLKPNRDEAAQLAGRAVDTVEDAAVVARALHARGVAFPVITLGARGALGFDGADCWHASLAIAHSANAVGSGDCFLAGAAVALRRGGEPAQALRLGVACGAANALHEETGYVQRAQVDALLAEVRLVRFDG</sequence>
<evidence type="ECO:0000313" key="9">
    <source>
        <dbReference type="Proteomes" id="UP000199477"/>
    </source>
</evidence>
<proteinExistence type="inferred from homology"/>
<dbReference type="InterPro" id="IPR011611">
    <property type="entry name" value="PfkB_dom"/>
</dbReference>
<dbReference type="Proteomes" id="UP000199477">
    <property type="component" value="Unassembled WGS sequence"/>
</dbReference>
<keyword evidence="9" id="KW-1185">Reference proteome</keyword>
<evidence type="ECO:0000256" key="5">
    <source>
        <dbReference type="ARBA" id="ARBA00022840"/>
    </source>
</evidence>